<keyword evidence="4 6" id="KW-1133">Transmembrane helix</keyword>
<dbReference type="OrthoDB" id="9775950at2"/>
<feature type="transmembrane region" description="Helical" evidence="6">
    <location>
        <begin position="158"/>
        <end position="178"/>
    </location>
</feature>
<feature type="transmembrane region" description="Helical" evidence="6">
    <location>
        <begin position="324"/>
        <end position="343"/>
    </location>
</feature>
<feature type="transmembrane region" description="Helical" evidence="6">
    <location>
        <begin position="87"/>
        <end position="108"/>
    </location>
</feature>
<accession>A0A1H0UN63</accession>
<dbReference type="InterPro" id="IPR050833">
    <property type="entry name" value="Poly_Biosynth_Transport"/>
</dbReference>
<name>A0A1H0UN63_HALAD</name>
<dbReference type="RefSeq" id="WP_089654592.1">
    <property type="nucleotide sequence ID" value="NZ_FNIZ01000027.1"/>
</dbReference>
<reference evidence="8" key="1">
    <citation type="submission" date="2016-10" db="EMBL/GenBank/DDBJ databases">
        <authorList>
            <person name="Varghese N."/>
            <person name="Submissions S."/>
        </authorList>
    </citation>
    <scope>NUCLEOTIDE SEQUENCE [LARGE SCALE GENOMIC DNA]</scope>
    <source>
        <strain evidence="8">CGMCC 1.3703</strain>
    </source>
</reference>
<dbReference type="PANTHER" id="PTHR30250">
    <property type="entry name" value="PST FAMILY PREDICTED COLANIC ACID TRANSPORTER"/>
    <property type="match status" value="1"/>
</dbReference>
<gene>
    <name evidence="7" type="ORF">SAMN05421677_12724</name>
</gene>
<comment type="subcellular location">
    <subcellularLocation>
        <location evidence="1">Cell membrane</location>
        <topology evidence="1">Multi-pass membrane protein</topology>
    </subcellularLocation>
</comment>
<dbReference type="PANTHER" id="PTHR30250:SF29">
    <property type="entry name" value="POLYSACCHARIDE BIOSYNTHESIS PROTEIN C-TERMINAL DOMAIN-CONTAINING PROTEIN"/>
    <property type="match status" value="1"/>
</dbReference>
<feature type="transmembrane region" description="Helical" evidence="6">
    <location>
        <begin position="479"/>
        <end position="499"/>
    </location>
</feature>
<sequence>MTKLRSRSVLQGAFILTLAGLISKVISAGYRVPLQNLTGDLGFYVYQQVYPILGIALILALYGFPAAISKIVSDIGDESSPLSIPSFYLPVFWWVMMASGLIFAAGFLSSPWISSVMGDEKLTASLKTAFSVFLLVPFVSVVRGVFQGQNDMGPTAVSQIIEQVFRVGIIIGSAVLVMRGTDVYTIGIGASLGSIAGAVAAFSVLFYWLMKKGDMWTWRRWDKHVSYKRTIFLHGILICLNYMLLLSLQLVDALTLVPNLQKAGIVLEDARMWKGVFDRGQPLIQLGTVLASSLALALIPSVTRSRMNQNPGKVKKSVVSAVKMTVFLCVGATAGLIFLFPAINQSFFQDDQGTSALRILMLVILGSSLSITLSSILQGLGYMKQTAMMIAGGLIVKWAGNTLLIPFLDLHGAAIASVMAVAFVLIGNIVTLRHEVPWEKWTSLPWKGILISLLGMLFGLWLAKMLAFLVFDLDARLPLFLYTLSVTGFGALVYAVLLLRTGSFTNEELHVIPFRKVVWKLSPKGMDQ</sequence>
<keyword evidence="5 6" id="KW-0472">Membrane</keyword>
<dbReference type="Pfam" id="PF01943">
    <property type="entry name" value="Polysacc_synt"/>
    <property type="match status" value="1"/>
</dbReference>
<protein>
    <submittedName>
        <fullName evidence="7">Polysaccharide transporter, PST family</fullName>
    </submittedName>
</protein>
<dbReference type="Proteomes" id="UP000198860">
    <property type="component" value="Unassembled WGS sequence"/>
</dbReference>
<dbReference type="InterPro" id="IPR024923">
    <property type="entry name" value="PG_synth_SpoVB"/>
</dbReference>
<proteinExistence type="predicted"/>
<evidence type="ECO:0000256" key="2">
    <source>
        <dbReference type="ARBA" id="ARBA00022475"/>
    </source>
</evidence>
<organism evidence="7 8">
    <name type="scientific">Halobacillus aidingensis</name>
    <dbReference type="NCBI Taxonomy" id="240303"/>
    <lineage>
        <taxon>Bacteria</taxon>
        <taxon>Bacillati</taxon>
        <taxon>Bacillota</taxon>
        <taxon>Bacilli</taxon>
        <taxon>Bacillales</taxon>
        <taxon>Bacillaceae</taxon>
        <taxon>Halobacillus</taxon>
    </lineage>
</organism>
<dbReference type="STRING" id="240303.SAMN05421677_12724"/>
<dbReference type="AlphaFoldDB" id="A0A1H0UN63"/>
<dbReference type="EMBL" id="FNIZ01000027">
    <property type="protein sequence ID" value="SDP67510.1"/>
    <property type="molecule type" value="Genomic_DNA"/>
</dbReference>
<dbReference type="GO" id="GO:0005886">
    <property type="term" value="C:plasma membrane"/>
    <property type="evidence" value="ECO:0007669"/>
    <property type="project" value="UniProtKB-SubCell"/>
</dbReference>
<feature type="transmembrane region" description="Helical" evidence="6">
    <location>
        <begin position="389"/>
        <end position="408"/>
    </location>
</feature>
<feature type="transmembrane region" description="Helical" evidence="6">
    <location>
        <begin position="231"/>
        <end position="251"/>
    </location>
</feature>
<dbReference type="PIRSF" id="PIRSF038958">
    <property type="entry name" value="PG_synth_SpoVB"/>
    <property type="match status" value="1"/>
</dbReference>
<keyword evidence="8" id="KW-1185">Reference proteome</keyword>
<feature type="transmembrane region" description="Helical" evidence="6">
    <location>
        <begin position="128"/>
        <end position="146"/>
    </location>
</feature>
<feature type="transmembrane region" description="Helical" evidence="6">
    <location>
        <begin position="43"/>
        <end position="66"/>
    </location>
</feature>
<evidence type="ECO:0000313" key="7">
    <source>
        <dbReference type="EMBL" id="SDP67510.1"/>
    </source>
</evidence>
<evidence type="ECO:0000313" key="8">
    <source>
        <dbReference type="Proteomes" id="UP000198860"/>
    </source>
</evidence>
<evidence type="ECO:0000256" key="5">
    <source>
        <dbReference type="ARBA" id="ARBA00023136"/>
    </source>
</evidence>
<feature type="transmembrane region" description="Helical" evidence="6">
    <location>
        <begin position="184"/>
        <end position="210"/>
    </location>
</feature>
<keyword evidence="3 6" id="KW-0812">Transmembrane</keyword>
<feature type="transmembrane region" description="Helical" evidence="6">
    <location>
        <begin position="283"/>
        <end position="303"/>
    </location>
</feature>
<dbReference type="CDD" id="cd13124">
    <property type="entry name" value="MATE_SpoVB_like"/>
    <property type="match status" value="1"/>
</dbReference>
<feature type="transmembrane region" description="Helical" evidence="6">
    <location>
        <begin position="444"/>
        <end position="467"/>
    </location>
</feature>
<feature type="transmembrane region" description="Helical" evidence="6">
    <location>
        <begin position="355"/>
        <end position="377"/>
    </location>
</feature>
<evidence type="ECO:0000256" key="4">
    <source>
        <dbReference type="ARBA" id="ARBA00022989"/>
    </source>
</evidence>
<evidence type="ECO:0000256" key="6">
    <source>
        <dbReference type="SAM" id="Phobius"/>
    </source>
</evidence>
<dbReference type="InterPro" id="IPR002797">
    <property type="entry name" value="Polysacc_synth"/>
</dbReference>
<evidence type="ECO:0000256" key="3">
    <source>
        <dbReference type="ARBA" id="ARBA00022692"/>
    </source>
</evidence>
<evidence type="ECO:0000256" key="1">
    <source>
        <dbReference type="ARBA" id="ARBA00004651"/>
    </source>
</evidence>
<feature type="transmembrane region" description="Helical" evidence="6">
    <location>
        <begin position="414"/>
        <end position="432"/>
    </location>
</feature>
<keyword evidence="2" id="KW-1003">Cell membrane</keyword>